<proteinExistence type="predicted"/>
<dbReference type="Pfam" id="PF18264">
    <property type="entry name" value="preSET_CXC"/>
    <property type="match status" value="1"/>
</dbReference>
<dbReference type="GO" id="GO:0046976">
    <property type="term" value="F:histone H3K27 methyltransferase activity"/>
    <property type="evidence" value="ECO:0007669"/>
    <property type="project" value="TreeGrafter"/>
</dbReference>
<evidence type="ECO:0000313" key="5">
    <source>
        <dbReference type="Proteomes" id="UP000008493"/>
    </source>
</evidence>
<organism evidence="4 5">
    <name type="scientific">Agaricus bisporus var. burnettii (strain JB137-S8 / ATCC MYA-4627 / FGSC 10392)</name>
    <name type="common">White button mushroom</name>
    <dbReference type="NCBI Taxonomy" id="597362"/>
    <lineage>
        <taxon>Eukaryota</taxon>
        <taxon>Fungi</taxon>
        <taxon>Dikarya</taxon>
        <taxon>Basidiomycota</taxon>
        <taxon>Agaricomycotina</taxon>
        <taxon>Agaricomycetes</taxon>
        <taxon>Agaricomycetidae</taxon>
        <taxon>Agaricales</taxon>
        <taxon>Agaricineae</taxon>
        <taxon>Agaricaceae</taxon>
        <taxon>Agaricus</taxon>
    </lineage>
</organism>
<dbReference type="GO" id="GO:0031507">
    <property type="term" value="P:heterochromatin formation"/>
    <property type="evidence" value="ECO:0007669"/>
    <property type="project" value="TreeGrafter"/>
</dbReference>
<dbReference type="SUPFAM" id="SSF82199">
    <property type="entry name" value="SET domain"/>
    <property type="match status" value="1"/>
</dbReference>
<dbReference type="OMA" id="RYINHSE"/>
<dbReference type="PANTHER" id="PTHR45747">
    <property type="entry name" value="HISTONE-LYSINE N-METHYLTRANSFERASE E(Z)"/>
    <property type="match status" value="1"/>
</dbReference>
<dbReference type="Pfam" id="PF00856">
    <property type="entry name" value="SET"/>
    <property type="match status" value="1"/>
</dbReference>
<dbReference type="InterPro" id="IPR001214">
    <property type="entry name" value="SET_dom"/>
</dbReference>
<gene>
    <name evidence="4" type="ORF">AGABI1DRAFT_109603</name>
</gene>
<evidence type="ECO:0000259" key="3">
    <source>
        <dbReference type="PROSITE" id="PS50280"/>
    </source>
</evidence>
<keyword evidence="5" id="KW-1185">Reference proteome</keyword>
<dbReference type="InterPro" id="IPR041355">
    <property type="entry name" value="Pre-SET_CXC"/>
</dbReference>
<dbReference type="AlphaFoldDB" id="K5WXD3"/>
<protein>
    <recommendedName>
        <fullName evidence="3">SET domain-containing protein</fullName>
    </recommendedName>
</protein>
<feature type="domain" description="SET" evidence="3">
    <location>
        <begin position="59"/>
        <end position="161"/>
    </location>
</feature>
<dbReference type="KEGG" id="abp:AGABI1DRAFT109603"/>
<accession>K5WXD3</accession>
<reference evidence="5" key="1">
    <citation type="journal article" date="2012" name="Proc. Natl. Acad. Sci. U.S.A.">
        <title>Genome sequence of the button mushroom Agaricus bisporus reveals mechanisms governing adaptation to a humic-rich ecological niche.</title>
        <authorList>
            <person name="Morin E."/>
            <person name="Kohler A."/>
            <person name="Baker A.R."/>
            <person name="Foulongne-Oriol M."/>
            <person name="Lombard V."/>
            <person name="Nagy L.G."/>
            <person name="Ohm R.A."/>
            <person name="Patyshakuliyeva A."/>
            <person name="Brun A."/>
            <person name="Aerts A.L."/>
            <person name="Bailey A.M."/>
            <person name="Billette C."/>
            <person name="Coutinho P.M."/>
            <person name="Deakin G."/>
            <person name="Doddapaneni H."/>
            <person name="Floudas D."/>
            <person name="Grimwood J."/>
            <person name="Hilden K."/>
            <person name="Kuees U."/>
            <person name="LaButti K.M."/>
            <person name="Lapidus A."/>
            <person name="Lindquist E.A."/>
            <person name="Lucas S.M."/>
            <person name="Murat C."/>
            <person name="Riley R.W."/>
            <person name="Salamov A.A."/>
            <person name="Schmutz J."/>
            <person name="Subramanian V."/>
            <person name="Woesten H.A.B."/>
            <person name="Xu J."/>
            <person name="Eastwood D.C."/>
            <person name="Foster G.D."/>
            <person name="Sonnenberg A.S."/>
            <person name="Cullen D."/>
            <person name="de Vries R.P."/>
            <person name="Lundell T."/>
            <person name="Hibbett D.S."/>
            <person name="Henrissat B."/>
            <person name="Burton K.S."/>
            <person name="Kerrigan R.W."/>
            <person name="Challen M.P."/>
            <person name="Grigoriev I.V."/>
            <person name="Martin F."/>
        </authorList>
    </citation>
    <scope>NUCLEOTIDE SEQUENCE [LARGE SCALE GENOMIC DNA]</scope>
    <source>
        <strain evidence="5">JB137-S8 / ATCC MYA-4627 / FGSC 10392</strain>
    </source>
</reference>
<sequence length="174" mass="19737">MTTTVNTMNTTSRTCGTTRCPCFRAHRECDPELCLRCDARNSNREGGCRNSAIQHMRHKRGVIFRSRYGLGFYLSESVREGDLITEYIGDLIYEATTKSRDPIASHSRRQYMFKLNSTFTVDGGAIANVQAHVRLVNGEHRIGIFAVRDIGAGEEVFLDYGTEFFQTRKKVVVE</sequence>
<dbReference type="OrthoDB" id="6141102at2759"/>
<dbReference type="PANTHER" id="PTHR45747:SF4">
    <property type="entry name" value="HISTONE-LYSINE N-METHYLTRANSFERASE E(Z)"/>
    <property type="match status" value="1"/>
</dbReference>
<dbReference type="EMBL" id="JH971417">
    <property type="protein sequence ID" value="EKM75237.1"/>
    <property type="molecule type" value="Genomic_DNA"/>
</dbReference>
<dbReference type="GO" id="GO:0035098">
    <property type="term" value="C:ESC/E(Z) complex"/>
    <property type="evidence" value="ECO:0007669"/>
    <property type="project" value="TreeGrafter"/>
</dbReference>
<keyword evidence="2" id="KW-0804">Transcription</keyword>
<dbReference type="InterPro" id="IPR045318">
    <property type="entry name" value="EZH1/2-like"/>
</dbReference>
<dbReference type="Proteomes" id="UP000008493">
    <property type="component" value="Unassembled WGS sequence"/>
</dbReference>
<dbReference type="Gene3D" id="2.170.270.10">
    <property type="entry name" value="SET domain"/>
    <property type="match status" value="1"/>
</dbReference>
<dbReference type="PROSITE" id="PS50280">
    <property type="entry name" value="SET"/>
    <property type="match status" value="1"/>
</dbReference>
<dbReference type="GO" id="GO:0003682">
    <property type="term" value="F:chromatin binding"/>
    <property type="evidence" value="ECO:0007669"/>
    <property type="project" value="TreeGrafter"/>
</dbReference>
<dbReference type="SMART" id="SM00317">
    <property type="entry name" value="SET"/>
    <property type="match status" value="1"/>
</dbReference>
<dbReference type="STRING" id="597362.K5WXD3"/>
<dbReference type="HOGENOM" id="CLU_1539557_0_0_1"/>
<dbReference type="InterPro" id="IPR046341">
    <property type="entry name" value="SET_dom_sf"/>
</dbReference>
<evidence type="ECO:0000256" key="2">
    <source>
        <dbReference type="ARBA" id="ARBA00023163"/>
    </source>
</evidence>
<dbReference type="RefSeq" id="XP_007334170.1">
    <property type="nucleotide sequence ID" value="XM_007334108.1"/>
</dbReference>
<evidence type="ECO:0000256" key="1">
    <source>
        <dbReference type="ARBA" id="ARBA00023015"/>
    </source>
</evidence>
<dbReference type="GeneID" id="18822752"/>
<name>K5WXD3_AGABU</name>
<evidence type="ECO:0000313" key="4">
    <source>
        <dbReference type="EMBL" id="EKM75237.1"/>
    </source>
</evidence>
<keyword evidence="1" id="KW-0805">Transcription regulation</keyword>
<dbReference type="eggNOG" id="KOG1079">
    <property type="taxonomic scope" value="Eukaryota"/>
</dbReference>
<dbReference type="InParanoid" id="K5WXD3"/>